<accession>A0A9P6KYR7</accession>
<dbReference type="OrthoDB" id="2195889at2759"/>
<evidence type="ECO:0000313" key="2">
    <source>
        <dbReference type="Proteomes" id="UP000740883"/>
    </source>
</evidence>
<comment type="caution">
    <text evidence="1">The sequence shown here is derived from an EMBL/GenBank/DDBJ whole genome shotgun (WGS) entry which is preliminary data.</text>
</comment>
<dbReference type="Proteomes" id="UP000740883">
    <property type="component" value="Unassembled WGS sequence"/>
</dbReference>
<reference evidence="1 2" key="1">
    <citation type="journal article" date="2020" name="Genome Biol. Evol.">
        <title>Comparative genomics of strictly vertically transmitted, feminizing microsporidia endosymbionts of amphipod crustaceans.</title>
        <authorList>
            <person name="Cormier A."/>
            <person name="Chebbi M.A."/>
            <person name="Giraud I."/>
            <person name="Wattier R."/>
            <person name="Teixeira M."/>
            <person name="Gilbert C."/>
            <person name="Rigaud T."/>
            <person name="Cordaux R."/>
        </authorList>
    </citation>
    <scope>NUCLEOTIDE SEQUENCE [LARGE SCALE GENOMIC DNA]</scope>
    <source>
        <strain evidence="1 2">Ou3-Ou53</strain>
    </source>
</reference>
<dbReference type="EMBL" id="SBJO01000190">
    <property type="protein sequence ID" value="KAF9762295.1"/>
    <property type="molecule type" value="Genomic_DNA"/>
</dbReference>
<protein>
    <submittedName>
        <fullName evidence="1">Uncharacterized protein</fullName>
    </submittedName>
</protein>
<proteinExistence type="predicted"/>
<evidence type="ECO:0000313" key="1">
    <source>
        <dbReference type="EMBL" id="KAF9762295.1"/>
    </source>
</evidence>
<name>A0A9P6KYR7_9MICR</name>
<gene>
    <name evidence="1" type="ORF">NGRA_2107</name>
</gene>
<organism evidence="1 2">
    <name type="scientific">Nosema granulosis</name>
    <dbReference type="NCBI Taxonomy" id="83296"/>
    <lineage>
        <taxon>Eukaryota</taxon>
        <taxon>Fungi</taxon>
        <taxon>Fungi incertae sedis</taxon>
        <taxon>Microsporidia</taxon>
        <taxon>Nosematidae</taxon>
        <taxon>Nosema</taxon>
    </lineage>
</organism>
<dbReference type="AlphaFoldDB" id="A0A9P6KYR7"/>
<keyword evidence="2" id="KW-1185">Reference proteome</keyword>
<sequence>MENKIKSHIERIKAKINIIKEHNKKLEEFNYKLESLLVSLDTFSLPPFTKKPVAPKEAVKFKLKNEENKNKKIQKMNIKEDSLKDGKIDLEAKKIINTTQHNKHTQYTPSKQAICELSNANTSLVFDSNFQSQLESSFNELVNRVIASSNPGKVNKMHIIKILGLLNSSKKGMFLDDVIKSSGMSKYKCIDVLNVLLKTEPPAITKKFDKGFIYFINL</sequence>